<dbReference type="Gene3D" id="3.60.10.10">
    <property type="entry name" value="Endonuclease/exonuclease/phosphatase"/>
    <property type="match status" value="1"/>
</dbReference>
<dbReference type="InterPro" id="IPR036691">
    <property type="entry name" value="Endo/exonu/phosph_ase_sf"/>
</dbReference>
<name>A0AA88XTJ6_PINIB</name>
<dbReference type="PANTHER" id="PTHR19446">
    <property type="entry name" value="REVERSE TRANSCRIPTASES"/>
    <property type="match status" value="1"/>
</dbReference>
<keyword evidence="2" id="KW-1185">Reference proteome</keyword>
<evidence type="ECO:0000313" key="1">
    <source>
        <dbReference type="EMBL" id="KAK3091503.1"/>
    </source>
</evidence>
<comment type="caution">
    <text evidence="1">The sequence shown here is derived from an EMBL/GenBank/DDBJ whole genome shotgun (WGS) entry which is preliminary data.</text>
</comment>
<evidence type="ECO:0000313" key="2">
    <source>
        <dbReference type="Proteomes" id="UP001186944"/>
    </source>
</evidence>
<dbReference type="AlphaFoldDB" id="A0AA88XTJ6"/>
<proteinExistence type="predicted"/>
<dbReference type="Proteomes" id="UP001186944">
    <property type="component" value="Unassembled WGS sequence"/>
</dbReference>
<organism evidence="1 2">
    <name type="scientific">Pinctada imbricata</name>
    <name type="common">Atlantic pearl-oyster</name>
    <name type="synonym">Pinctada martensii</name>
    <dbReference type="NCBI Taxonomy" id="66713"/>
    <lineage>
        <taxon>Eukaryota</taxon>
        <taxon>Metazoa</taxon>
        <taxon>Spiralia</taxon>
        <taxon>Lophotrochozoa</taxon>
        <taxon>Mollusca</taxon>
        <taxon>Bivalvia</taxon>
        <taxon>Autobranchia</taxon>
        <taxon>Pteriomorphia</taxon>
        <taxon>Pterioida</taxon>
        <taxon>Pterioidea</taxon>
        <taxon>Pteriidae</taxon>
        <taxon>Pinctada</taxon>
    </lineage>
</organism>
<protein>
    <recommendedName>
        <fullName evidence="3">Endonuclease/exonuclease/phosphatase domain-containing protein</fullName>
    </recommendedName>
</protein>
<gene>
    <name evidence="1" type="ORF">FSP39_020293</name>
</gene>
<dbReference type="SUPFAM" id="SSF56219">
    <property type="entry name" value="DNase I-like"/>
    <property type="match status" value="1"/>
</dbReference>
<dbReference type="EMBL" id="VSWD01000010">
    <property type="protein sequence ID" value="KAK3091503.1"/>
    <property type="molecule type" value="Genomic_DNA"/>
</dbReference>
<evidence type="ECO:0008006" key="3">
    <source>
        <dbReference type="Google" id="ProtNLM"/>
    </source>
</evidence>
<accession>A0AA88XTJ6</accession>
<reference evidence="1" key="1">
    <citation type="submission" date="2019-08" db="EMBL/GenBank/DDBJ databases">
        <title>The improved chromosome-level genome for the pearl oyster Pinctada fucata martensii using PacBio sequencing and Hi-C.</title>
        <authorList>
            <person name="Zheng Z."/>
        </authorList>
    </citation>
    <scope>NUCLEOTIDE SEQUENCE</scope>
    <source>
        <strain evidence="1">ZZ-2019</strain>
        <tissue evidence="1">Adductor muscle</tissue>
    </source>
</reference>
<sequence length="380" mass="44761">MGDLNCTLSSKDRSSARYVVDGAEGDLVHMITELNLVDIWRKRNPETRQYTFKRGTSRSRIDMILVPIERECDVTRVGITNCPYSDHSFVHLTINIEKISKGPGIWIMNKRTIQSEQFRDTFNAFWDYWKYEIKNYDSIKIWWELTKKKIKEITINISKALNRQNKNLLDKEKKLDILLRGDDTDENEINKLKTEIKESYKIKSDGYRIRSKIKYYENNEKSTKYFLCQEKNNAKNKIWRKIKLENGDFSTDIKKIMEEQTKFYSNLFSTEGWNLDSAENILQNVDAKLTCDERQALESDITDEELLKSINQLKKNKSPGEDGIIAEFYQTYWEIIKPEFTKLVKEILLTETLPESFGKGILTLIYKKGERERTSKIGDL</sequence>